<keyword evidence="1" id="KW-0378">Hydrolase</keyword>
<dbReference type="Proteomes" id="UP000729357">
    <property type="component" value="Unassembled WGS sequence"/>
</dbReference>
<dbReference type="PANTHER" id="PTHR47642">
    <property type="entry name" value="ATP-DEPENDENT DNA HELICASE"/>
    <property type="match status" value="1"/>
</dbReference>
<evidence type="ECO:0000259" key="4">
    <source>
        <dbReference type="Pfam" id="PF05970"/>
    </source>
</evidence>
<name>A0A9P8G4L8_AURME</name>
<accession>A0A9P8G4L8</accession>
<evidence type="ECO:0000313" key="5">
    <source>
        <dbReference type="EMBL" id="KAG9989117.1"/>
    </source>
</evidence>
<feature type="domain" description="DNA helicase Pif1-like DEAD-box helicase" evidence="4">
    <location>
        <begin position="207"/>
        <end position="284"/>
    </location>
</feature>
<keyword evidence="1" id="KW-0547">Nucleotide-binding</keyword>
<feature type="non-terminal residue" evidence="5">
    <location>
        <position position="1"/>
    </location>
</feature>
<organism evidence="5 6">
    <name type="scientific">Aureobasidium melanogenum</name>
    <name type="common">Aureobasidium pullulans var. melanogenum</name>
    <dbReference type="NCBI Taxonomy" id="46634"/>
    <lineage>
        <taxon>Eukaryota</taxon>
        <taxon>Fungi</taxon>
        <taxon>Dikarya</taxon>
        <taxon>Ascomycota</taxon>
        <taxon>Pezizomycotina</taxon>
        <taxon>Dothideomycetes</taxon>
        <taxon>Dothideomycetidae</taxon>
        <taxon>Dothideales</taxon>
        <taxon>Saccotheciaceae</taxon>
        <taxon>Aureobasidium</taxon>
    </lineage>
</organism>
<evidence type="ECO:0000256" key="1">
    <source>
        <dbReference type="RuleBase" id="RU363044"/>
    </source>
</evidence>
<dbReference type="InterPro" id="IPR010285">
    <property type="entry name" value="DNA_helicase_pif1-like_DEAD"/>
</dbReference>
<dbReference type="Pfam" id="PF05970">
    <property type="entry name" value="PIF1"/>
    <property type="match status" value="1"/>
</dbReference>
<keyword evidence="1" id="KW-0227">DNA damage</keyword>
<comment type="catalytic activity">
    <reaction evidence="1">
        <text>ATP + H2O = ADP + phosphate + H(+)</text>
        <dbReference type="Rhea" id="RHEA:13065"/>
        <dbReference type="ChEBI" id="CHEBI:15377"/>
        <dbReference type="ChEBI" id="CHEBI:15378"/>
        <dbReference type="ChEBI" id="CHEBI:30616"/>
        <dbReference type="ChEBI" id="CHEBI:43474"/>
        <dbReference type="ChEBI" id="CHEBI:456216"/>
        <dbReference type="EC" id="5.6.2.3"/>
    </reaction>
</comment>
<reference evidence="5" key="2">
    <citation type="submission" date="2021-08" db="EMBL/GenBank/DDBJ databases">
        <authorList>
            <person name="Gostincar C."/>
            <person name="Sun X."/>
            <person name="Song Z."/>
            <person name="Gunde-Cimerman N."/>
        </authorList>
    </citation>
    <scope>NUCLEOTIDE SEQUENCE</scope>
    <source>
        <strain evidence="5">EXF-9298</strain>
    </source>
</reference>
<feature type="region of interest" description="Disordered" evidence="2">
    <location>
        <begin position="319"/>
        <end position="349"/>
    </location>
</feature>
<dbReference type="GO" id="GO:0000723">
    <property type="term" value="P:telomere maintenance"/>
    <property type="evidence" value="ECO:0007669"/>
    <property type="project" value="InterPro"/>
</dbReference>
<sequence length="619" mass="68875">MVSKHHQRVNKYFGEHGIFIHFVHQLACCMKHHQRVVRSTSDDPVTTTEFSRKVLDYHTNLMLSLFDYLGTGLDERCTGAYLISLLAGPYGLGATRLATTDEDDYTVSVCQTRAMLAKLQDALRQYMPALVAIGDFNEFLRPNTGADAIPTDGEIENLLPLMPLSSIDLGTEHQGGRYASSTEAYIMYCKVVASCTEMNVKLPTGVLDSINDRLKTICGSDKDFGGKSVIFSGDFFQLPPVGWSPMFVVSPLANDANKNLEQLYSRINKSVFLTEPMRQTDAAFDAELTKIRNGDGDEATSDYFSGRYWPTCSHRNSPANASLSTGVSTTPEGAPATAGASSTGLETVTDDDYVSPNNLGVRQRYVIINVKSMRHIEKSILQNSVRNKYKSELCSSRGTAHSIYRAGTGNLANQMKMYPSRQKVFSAPHHHGLPMPADVHFDTHEQASIYLTMAPLLLDEEQKVYLESIKLYLHTVTVHALIGLVLVSLSLYLRTPVGQQRTMQLFSLKIVVCRYDSFAGLRREYNNAFRNAYEKGNASLWLIANVALAAAEKLDHSIDENNEDDMQAVADAFAISYKPTLINVPAGDFSTWRKEFETWFSKTPLQLRYFASSNTTGRK</sequence>
<dbReference type="GO" id="GO:0043139">
    <property type="term" value="F:5'-3' DNA helicase activity"/>
    <property type="evidence" value="ECO:0007669"/>
    <property type="project" value="UniProtKB-EC"/>
</dbReference>
<evidence type="ECO:0000313" key="6">
    <source>
        <dbReference type="Proteomes" id="UP000729357"/>
    </source>
</evidence>
<comment type="similarity">
    <text evidence="1">Belongs to the helicase family.</text>
</comment>
<gene>
    <name evidence="5" type="ORF">KCU98_g2133</name>
</gene>
<dbReference type="PANTHER" id="PTHR47642:SF7">
    <property type="entry name" value="ATP-DEPENDENT DNA HELICASE PIF1"/>
    <property type="match status" value="1"/>
</dbReference>
<keyword evidence="6" id="KW-1185">Reference proteome</keyword>
<comment type="caution">
    <text evidence="5">The sequence shown here is derived from an EMBL/GenBank/DDBJ whole genome shotgun (WGS) entry which is preliminary data.</text>
</comment>
<dbReference type="GO" id="GO:0006281">
    <property type="term" value="P:DNA repair"/>
    <property type="evidence" value="ECO:0007669"/>
    <property type="project" value="UniProtKB-KW"/>
</dbReference>
<feature type="compositionally biased region" description="Low complexity" evidence="2">
    <location>
        <begin position="328"/>
        <end position="344"/>
    </location>
</feature>
<dbReference type="GO" id="GO:0006310">
    <property type="term" value="P:DNA recombination"/>
    <property type="evidence" value="ECO:0007669"/>
    <property type="project" value="UniProtKB-KW"/>
</dbReference>
<keyword evidence="3" id="KW-1133">Transmembrane helix</keyword>
<keyword evidence="1" id="KW-0233">DNA recombination</keyword>
<evidence type="ECO:0000256" key="3">
    <source>
        <dbReference type="SAM" id="Phobius"/>
    </source>
</evidence>
<keyword evidence="1" id="KW-0234">DNA repair</keyword>
<proteinExistence type="inferred from homology"/>
<protein>
    <recommendedName>
        <fullName evidence="1">ATP-dependent DNA helicase</fullName>
        <ecNumber evidence="1">5.6.2.3</ecNumber>
    </recommendedName>
</protein>
<keyword evidence="1" id="KW-0067">ATP-binding</keyword>
<comment type="cofactor">
    <cofactor evidence="1">
        <name>Mg(2+)</name>
        <dbReference type="ChEBI" id="CHEBI:18420"/>
    </cofactor>
</comment>
<dbReference type="GO" id="GO:0016787">
    <property type="term" value="F:hydrolase activity"/>
    <property type="evidence" value="ECO:0007669"/>
    <property type="project" value="UniProtKB-KW"/>
</dbReference>
<keyword evidence="3" id="KW-0812">Transmembrane</keyword>
<keyword evidence="1" id="KW-0347">Helicase</keyword>
<evidence type="ECO:0000256" key="2">
    <source>
        <dbReference type="SAM" id="MobiDB-lite"/>
    </source>
</evidence>
<dbReference type="InterPro" id="IPR051055">
    <property type="entry name" value="PIF1_helicase"/>
</dbReference>
<dbReference type="EC" id="5.6.2.3" evidence="1"/>
<feature type="transmembrane region" description="Helical" evidence="3">
    <location>
        <begin position="471"/>
        <end position="493"/>
    </location>
</feature>
<dbReference type="AlphaFoldDB" id="A0A9P8G4L8"/>
<dbReference type="GO" id="GO:0005524">
    <property type="term" value="F:ATP binding"/>
    <property type="evidence" value="ECO:0007669"/>
    <property type="project" value="UniProtKB-KW"/>
</dbReference>
<keyword evidence="3" id="KW-0472">Membrane</keyword>
<dbReference type="EMBL" id="JAHFXS010000103">
    <property type="protein sequence ID" value="KAG9989117.1"/>
    <property type="molecule type" value="Genomic_DNA"/>
</dbReference>
<reference evidence="5" key="1">
    <citation type="journal article" date="2021" name="J Fungi (Basel)">
        <title>Virulence traits and population genomics of the black yeast Aureobasidium melanogenum.</title>
        <authorList>
            <person name="Cernosa A."/>
            <person name="Sun X."/>
            <person name="Gostincar C."/>
            <person name="Fang C."/>
            <person name="Gunde-Cimerman N."/>
            <person name="Song Z."/>
        </authorList>
    </citation>
    <scope>NUCLEOTIDE SEQUENCE</scope>
    <source>
        <strain evidence="5">EXF-9298</strain>
    </source>
</reference>